<protein>
    <submittedName>
        <fullName evidence="1">Uncharacterized protein</fullName>
    </submittedName>
</protein>
<dbReference type="KEGG" id="lant:TUM19329_10620"/>
<keyword evidence="2" id="KW-1185">Reference proteome</keyword>
<gene>
    <name evidence="1" type="ORF">TUM19329_10620</name>
</gene>
<accession>A0A6F8T2K7</accession>
<dbReference type="Proteomes" id="UP000502894">
    <property type="component" value="Chromosome"/>
</dbReference>
<dbReference type="EMBL" id="AP022839">
    <property type="protein sequence ID" value="BCA94701.1"/>
    <property type="molecule type" value="Genomic_DNA"/>
</dbReference>
<dbReference type="RefSeq" id="WP_173236513.1">
    <property type="nucleotide sequence ID" value="NZ_AP022839.1"/>
</dbReference>
<evidence type="ECO:0000313" key="1">
    <source>
        <dbReference type="EMBL" id="BCA94701.1"/>
    </source>
</evidence>
<name>A0A6F8T2K7_9GAMM</name>
<proteinExistence type="predicted"/>
<dbReference type="AlphaFoldDB" id="A0A6F8T2K7"/>
<evidence type="ECO:0000313" key="2">
    <source>
        <dbReference type="Proteomes" id="UP000502894"/>
    </source>
</evidence>
<reference evidence="1" key="1">
    <citation type="journal article" date="2020" name="Microbiol. Resour. Announc.">
        <title>Complete Genome Sequence of Novel Psychrotolerant Legionella Strain TUM19329, Isolated from Antarctic Lake Sediment.</title>
        <authorList>
            <person name="Shimada S."/>
            <person name="Nakai R."/>
            <person name="Aoki K."/>
            <person name="Shimoeda N."/>
            <person name="Ohno G."/>
            <person name="Miyazaki Y."/>
            <person name="Kudoh S."/>
            <person name="Imura S."/>
            <person name="Watanabe K."/>
            <person name="Ishii Y."/>
            <person name="Tateda K."/>
        </authorList>
    </citation>
    <scope>NUCLEOTIDE SEQUENCE [LARGE SCALE GENOMIC DNA]</scope>
    <source>
        <strain evidence="1">TUM19329</strain>
    </source>
</reference>
<sequence>MDGEYNFVLTCQEEPKLLCDKTLNHSYLANGKKILAGGSLVFKDGILIEITNNSGHYRPTDAEMLSVIRILYSASRGTLINYISYCTSEPKIYSVAELEYSDKFTSPLVARMKNNTPEIKKNLSATCVESGGVRSTTKLPQDYEGLMDLYMTSDLSRDYDEELVELIMPSRIISGYDEKLVAPDKNRLPALVDGDKPIGKDTFSDRRFGRNLSEDLITKYKEFFGKSTFFSKSVDLIEQNQGSSNALIS</sequence>
<organism evidence="1 2">
    <name type="scientific">Legionella antarctica</name>
    <dbReference type="NCBI Taxonomy" id="2708020"/>
    <lineage>
        <taxon>Bacteria</taxon>
        <taxon>Pseudomonadati</taxon>
        <taxon>Pseudomonadota</taxon>
        <taxon>Gammaproteobacteria</taxon>
        <taxon>Legionellales</taxon>
        <taxon>Legionellaceae</taxon>
        <taxon>Legionella</taxon>
    </lineage>
</organism>